<name>A0A4D6M4Q7_VIGUN</name>
<dbReference type="AlphaFoldDB" id="A0A4D6M4Q7"/>
<accession>A0A4D6M4Q7</accession>
<evidence type="ECO:0000313" key="1">
    <source>
        <dbReference type="EMBL" id="QCD96329.1"/>
    </source>
</evidence>
<evidence type="ECO:0000313" key="2">
    <source>
        <dbReference type="Proteomes" id="UP000501690"/>
    </source>
</evidence>
<proteinExistence type="predicted"/>
<gene>
    <name evidence="1" type="ORF">DEO72_LG6g1031</name>
</gene>
<organism evidence="1 2">
    <name type="scientific">Vigna unguiculata</name>
    <name type="common">Cowpea</name>
    <dbReference type="NCBI Taxonomy" id="3917"/>
    <lineage>
        <taxon>Eukaryota</taxon>
        <taxon>Viridiplantae</taxon>
        <taxon>Streptophyta</taxon>
        <taxon>Embryophyta</taxon>
        <taxon>Tracheophyta</taxon>
        <taxon>Spermatophyta</taxon>
        <taxon>Magnoliopsida</taxon>
        <taxon>eudicotyledons</taxon>
        <taxon>Gunneridae</taxon>
        <taxon>Pentapetalae</taxon>
        <taxon>rosids</taxon>
        <taxon>fabids</taxon>
        <taxon>Fabales</taxon>
        <taxon>Fabaceae</taxon>
        <taxon>Papilionoideae</taxon>
        <taxon>50 kb inversion clade</taxon>
        <taxon>NPAAA clade</taxon>
        <taxon>indigoferoid/millettioid clade</taxon>
        <taxon>Phaseoleae</taxon>
        <taxon>Vigna</taxon>
    </lineage>
</organism>
<dbReference type="EMBL" id="CP039350">
    <property type="protein sequence ID" value="QCD96329.1"/>
    <property type="molecule type" value="Genomic_DNA"/>
</dbReference>
<reference evidence="1 2" key="1">
    <citation type="submission" date="2019-04" db="EMBL/GenBank/DDBJ databases">
        <title>An improved genome assembly and genetic linkage map for asparagus bean, Vigna unguiculata ssp. sesquipedialis.</title>
        <authorList>
            <person name="Xia Q."/>
            <person name="Zhang R."/>
            <person name="Dong Y."/>
        </authorList>
    </citation>
    <scope>NUCLEOTIDE SEQUENCE [LARGE SCALE GENOMIC DNA]</scope>
    <source>
        <tissue evidence="1">Leaf</tissue>
    </source>
</reference>
<keyword evidence="2" id="KW-1185">Reference proteome</keyword>
<dbReference type="Proteomes" id="UP000501690">
    <property type="component" value="Linkage Group LG6"/>
</dbReference>
<protein>
    <submittedName>
        <fullName evidence="1">Uncharacterized protein</fullName>
    </submittedName>
</protein>
<sequence>MTRLWLRDYAVKVVPIMGQCTVKAWDRESPQAVMALAPSALRRLILLFEVEDVVAHGVFAATAMAIETVERTREVGLESGVDAFSVEGVEA</sequence>